<name>A0A090G6K7_MESPL</name>
<dbReference type="PANTHER" id="PTHR43431:SF7">
    <property type="entry name" value="OXIDOREDUCTASE, SHORT CHAIN DEHYDROGENASE_REDUCTASE FAMILY (AFU_ORTHOLOGUE AFUA_5G14000)"/>
    <property type="match status" value="1"/>
</dbReference>
<dbReference type="InterPro" id="IPR036291">
    <property type="entry name" value="NAD(P)-bd_dom_sf"/>
</dbReference>
<dbReference type="SUPFAM" id="SSF51735">
    <property type="entry name" value="NAD(P)-binding Rossmann-fold domains"/>
    <property type="match status" value="1"/>
</dbReference>
<dbReference type="Proteomes" id="UP000046122">
    <property type="component" value="Unassembled WGS sequence"/>
</dbReference>
<dbReference type="AlphaFoldDB" id="A0A090G6K7"/>
<dbReference type="EMBL" id="CCNE01000022">
    <property type="protein sequence ID" value="CDX57996.1"/>
    <property type="molecule type" value="Genomic_DNA"/>
</dbReference>
<sequence>MKKVLAIFGAGPGLSSNIVRHYGALGYRVALVARSAKHLGELAEQFGKEGIETAVFPADLSIEQSAIKIANDIQEKLGRVDVLWYGPLFTHDFTPAQDLTVAIMRPYIDLFFYGLITSVHAVLPGMKQRGEGTILAGFGGTGHHGLPRLSGPGPAMNAGRNYLQSLQTEMLEHGISVGAIFTSGGIRGSADVKRYDAPGGADHLPKGFKVPIADPADLLELLLAAAADPGRLEARWPETPPIPYHN</sequence>
<evidence type="ECO:0000313" key="1">
    <source>
        <dbReference type="EMBL" id="CDX57996.1"/>
    </source>
</evidence>
<evidence type="ECO:0000313" key="2">
    <source>
        <dbReference type="Proteomes" id="UP000046122"/>
    </source>
</evidence>
<dbReference type="Gene3D" id="3.40.50.720">
    <property type="entry name" value="NAD(P)-binding Rossmann-like Domain"/>
    <property type="match status" value="1"/>
</dbReference>
<dbReference type="Pfam" id="PF00106">
    <property type="entry name" value="adh_short"/>
    <property type="match status" value="1"/>
</dbReference>
<reference evidence="1 2" key="1">
    <citation type="submission" date="2014-08" db="EMBL/GenBank/DDBJ databases">
        <authorList>
            <person name="Moulin Lionel"/>
        </authorList>
    </citation>
    <scope>NUCLEOTIDE SEQUENCE [LARGE SCALE GENOMIC DNA]</scope>
</reference>
<proteinExistence type="predicted"/>
<dbReference type="InterPro" id="IPR002347">
    <property type="entry name" value="SDR_fam"/>
</dbReference>
<protein>
    <submittedName>
        <fullName evidence="1">Short-chain dehydrogenase/reductase SDR</fullName>
    </submittedName>
</protein>
<dbReference type="PANTHER" id="PTHR43431">
    <property type="entry name" value="OXIDOREDUCTASE, SHORT CHAIN DEHYDROGENASE/REDUCTASE FAMILY (AFU_ORTHOLOGUE AFUA_5G14000)"/>
    <property type="match status" value="1"/>
</dbReference>
<organism evidence="1 2">
    <name type="scientific">Mesorhizobium plurifarium</name>
    <dbReference type="NCBI Taxonomy" id="69974"/>
    <lineage>
        <taxon>Bacteria</taxon>
        <taxon>Pseudomonadati</taxon>
        <taxon>Pseudomonadota</taxon>
        <taxon>Alphaproteobacteria</taxon>
        <taxon>Hyphomicrobiales</taxon>
        <taxon>Phyllobacteriaceae</taxon>
        <taxon>Mesorhizobium</taxon>
    </lineage>
</organism>
<gene>
    <name evidence="1" type="ORF">MPL3365_290039</name>
</gene>
<accession>A0A090G6K7</accession>